<reference evidence="1 2" key="1">
    <citation type="journal article" date="2020" name="Microb. Ecol.">
        <title>Ecogenomics of the Marine Benthic Filamentous Cyanobacterium Adonisia.</title>
        <authorList>
            <person name="Walter J.M."/>
            <person name="Coutinho F.H."/>
            <person name="Leomil L."/>
            <person name="Hargreaves P.I."/>
            <person name="Campeao M.E."/>
            <person name="Vieira V.V."/>
            <person name="Silva B.S."/>
            <person name="Fistarol G.O."/>
            <person name="Salomon P.S."/>
            <person name="Sawabe T."/>
            <person name="Mino S."/>
            <person name="Hosokawa M."/>
            <person name="Miyashita H."/>
            <person name="Maruyama F."/>
            <person name="van Verk M.C."/>
            <person name="Dutilh B.E."/>
            <person name="Thompson C.C."/>
            <person name="Thompson F.L."/>
        </authorList>
    </citation>
    <scope>NUCLEOTIDE SEQUENCE [LARGE SCALE GENOMIC DNA]</scope>
    <source>
        <strain evidence="1 2">CCMR0082</strain>
    </source>
</reference>
<comment type="caution">
    <text evidence="1">The sequence shown here is derived from an EMBL/GenBank/DDBJ whole genome shotgun (WGS) entry which is preliminary data.</text>
</comment>
<accession>A0A6M0SAS7</accession>
<protein>
    <submittedName>
        <fullName evidence="1">Uncharacterized protein</fullName>
    </submittedName>
</protein>
<organism evidence="1 2">
    <name type="scientific">Adonisia turfae CCMR0082</name>
    <dbReference type="NCBI Taxonomy" id="2304604"/>
    <lineage>
        <taxon>Bacteria</taxon>
        <taxon>Bacillati</taxon>
        <taxon>Cyanobacteriota</taxon>
        <taxon>Adonisia</taxon>
        <taxon>Adonisia turfae</taxon>
    </lineage>
</organism>
<name>A0A6M0SAS7_9CYAN</name>
<sequence length="89" mass="10337">MVWTDSISVNMARLLFAPFRIRESELRREARYQANYFGEPLGDNVLRALCLNLTSRLYADATELRRVRAYLEQEGIQVPEAFQPSQEGK</sequence>
<proteinExistence type="predicted"/>
<evidence type="ECO:0000313" key="1">
    <source>
        <dbReference type="EMBL" id="NEZ65609.1"/>
    </source>
</evidence>
<dbReference type="EMBL" id="QZCE01000002">
    <property type="protein sequence ID" value="NEZ65609.1"/>
    <property type="molecule type" value="Genomic_DNA"/>
</dbReference>
<gene>
    <name evidence="1" type="ORF">D0962_23105</name>
</gene>
<evidence type="ECO:0000313" key="2">
    <source>
        <dbReference type="Proteomes" id="UP000473574"/>
    </source>
</evidence>
<dbReference type="Proteomes" id="UP000473574">
    <property type="component" value="Unassembled WGS sequence"/>
</dbReference>
<dbReference type="AlphaFoldDB" id="A0A6M0SAS7"/>
<dbReference type="RefSeq" id="WP_163666835.1">
    <property type="nucleotide sequence ID" value="NZ_QZCE01000002.1"/>
</dbReference>